<reference evidence="2" key="1">
    <citation type="journal article" date="2022" name="bioRxiv">
        <title>Sequencing and chromosome-scale assembly of the giantPleurodeles waltlgenome.</title>
        <authorList>
            <person name="Brown T."/>
            <person name="Elewa A."/>
            <person name="Iarovenko S."/>
            <person name="Subramanian E."/>
            <person name="Araus A.J."/>
            <person name="Petzold A."/>
            <person name="Susuki M."/>
            <person name="Suzuki K.-i.T."/>
            <person name="Hayashi T."/>
            <person name="Toyoda A."/>
            <person name="Oliveira C."/>
            <person name="Osipova E."/>
            <person name="Leigh N.D."/>
            <person name="Simon A."/>
            <person name="Yun M.H."/>
        </authorList>
    </citation>
    <scope>NUCLEOTIDE SEQUENCE</scope>
    <source>
        <strain evidence="2">20211129_DDA</strain>
        <tissue evidence="2">Liver</tissue>
    </source>
</reference>
<evidence type="ECO:0000256" key="1">
    <source>
        <dbReference type="SAM" id="MobiDB-lite"/>
    </source>
</evidence>
<dbReference type="AlphaFoldDB" id="A0AAV7M8V2"/>
<feature type="compositionally biased region" description="Low complexity" evidence="1">
    <location>
        <begin position="50"/>
        <end position="69"/>
    </location>
</feature>
<protein>
    <submittedName>
        <fullName evidence="2">Uncharacterized protein</fullName>
    </submittedName>
</protein>
<dbReference type="Proteomes" id="UP001066276">
    <property type="component" value="Chromosome 10"/>
</dbReference>
<feature type="region of interest" description="Disordered" evidence="1">
    <location>
        <begin position="1"/>
        <end position="86"/>
    </location>
</feature>
<comment type="caution">
    <text evidence="2">The sequence shown here is derived from an EMBL/GenBank/DDBJ whole genome shotgun (WGS) entry which is preliminary data.</text>
</comment>
<keyword evidence="3" id="KW-1185">Reference proteome</keyword>
<evidence type="ECO:0000313" key="2">
    <source>
        <dbReference type="EMBL" id="KAJ1099972.1"/>
    </source>
</evidence>
<accession>A0AAV7M8V2</accession>
<organism evidence="2 3">
    <name type="scientific">Pleurodeles waltl</name>
    <name type="common">Iberian ribbed newt</name>
    <dbReference type="NCBI Taxonomy" id="8319"/>
    <lineage>
        <taxon>Eukaryota</taxon>
        <taxon>Metazoa</taxon>
        <taxon>Chordata</taxon>
        <taxon>Craniata</taxon>
        <taxon>Vertebrata</taxon>
        <taxon>Euteleostomi</taxon>
        <taxon>Amphibia</taxon>
        <taxon>Batrachia</taxon>
        <taxon>Caudata</taxon>
        <taxon>Salamandroidea</taxon>
        <taxon>Salamandridae</taxon>
        <taxon>Pleurodelinae</taxon>
        <taxon>Pleurodeles</taxon>
    </lineage>
</organism>
<evidence type="ECO:0000313" key="3">
    <source>
        <dbReference type="Proteomes" id="UP001066276"/>
    </source>
</evidence>
<name>A0AAV7M8V2_PLEWA</name>
<proteinExistence type="predicted"/>
<dbReference type="EMBL" id="JANPWB010000014">
    <property type="protein sequence ID" value="KAJ1099972.1"/>
    <property type="molecule type" value="Genomic_DNA"/>
</dbReference>
<gene>
    <name evidence="2" type="ORF">NDU88_005063</name>
</gene>
<sequence length="86" mass="9367">MQGHAGRDPSATTQRATPELRHLSSHPQGPDREESLLGMAEPRPPPLSARPLFTRLRPRLLTLPKTGPTEVPKQGTGLPHRSGHCP</sequence>